<feature type="compositionally biased region" description="Basic and acidic residues" evidence="1">
    <location>
        <begin position="104"/>
        <end position="124"/>
    </location>
</feature>
<evidence type="ECO:0000313" key="3">
    <source>
        <dbReference type="Proteomes" id="UP000242791"/>
    </source>
</evidence>
<proteinExistence type="predicted"/>
<organism evidence="2 3">
    <name type="scientific">Blastomyces percursus</name>
    <dbReference type="NCBI Taxonomy" id="1658174"/>
    <lineage>
        <taxon>Eukaryota</taxon>
        <taxon>Fungi</taxon>
        <taxon>Dikarya</taxon>
        <taxon>Ascomycota</taxon>
        <taxon>Pezizomycotina</taxon>
        <taxon>Eurotiomycetes</taxon>
        <taxon>Eurotiomycetidae</taxon>
        <taxon>Onygenales</taxon>
        <taxon>Ajellomycetaceae</taxon>
        <taxon>Blastomyces</taxon>
    </lineage>
</organism>
<sequence>MHATNFKNEIDKGRQSKAGWLSGETVDGDRCETTEERVKRCRGRAEDQMEASQVGFGQSIMAAKNFQLVRRNEGTKERTGGRIRPPFHSRTGQGGGWGPAWARKKWEGAQEQESGKREERKDAE</sequence>
<dbReference type="Proteomes" id="UP000242791">
    <property type="component" value="Unassembled WGS sequence"/>
</dbReference>
<comment type="caution">
    <text evidence="2">The sequence shown here is derived from an EMBL/GenBank/DDBJ whole genome shotgun (WGS) entry which is preliminary data.</text>
</comment>
<dbReference type="VEuPathDB" id="FungiDB:ACJ73_02617"/>
<dbReference type="EMBL" id="LGTZ01000285">
    <property type="protein sequence ID" value="OJD26018.1"/>
    <property type="molecule type" value="Genomic_DNA"/>
</dbReference>
<feature type="non-terminal residue" evidence="2">
    <location>
        <position position="124"/>
    </location>
</feature>
<protein>
    <submittedName>
        <fullName evidence="2">Uncharacterized protein</fullName>
    </submittedName>
</protein>
<evidence type="ECO:0000313" key="2">
    <source>
        <dbReference type="EMBL" id="OJD26018.1"/>
    </source>
</evidence>
<keyword evidence="3" id="KW-1185">Reference proteome</keyword>
<feature type="compositionally biased region" description="Basic and acidic residues" evidence="1">
    <location>
        <begin position="70"/>
        <end position="80"/>
    </location>
</feature>
<feature type="region of interest" description="Disordered" evidence="1">
    <location>
        <begin position="70"/>
        <end position="124"/>
    </location>
</feature>
<accession>A0A1J9QD49</accession>
<feature type="region of interest" description="Disordered" evidence="1">
    <location>
        <begin position="1"/>
        <end position="29"/>
    </location>
</feature>
<reference evidence="2 3" key="1">
    <citation type="submission" date="2015-08" db="EMBL/GenBank/DDBJ databases">
        <title>Emmonsia species relationships and genome sequence.</title>
        <authorList>
            <person name="Cuomo C.A."/>
            <person name="Schwartz I.S."/>
            <person name="Kenyon C."/>
            <person name="De Hoog G.S."/>
            <person name="Govender N.P."/>
            <person name="Botha A."/>
            <person name="Moreno L."/>
            <person name="De Vries M."/>
            <person name="Munoz J.F."/>
            <person name="Stielow J.B."/>
        </authorList>
    </citation>
    <scope>NUCLEOTIDE SEQUENCE [LARGE SCALE GENOMIC DNA]</scope>
    <source>
        <strain evidence="2 3">EI222</strain>
    </source>
</reference>
<evidence type="ECO:0000256" key="1">
    <source>
        <dbReference type="SAM" id="MobiDB-lite"/>
    </source>
</evidence>
<dbReference type="AlphaFoldDB" id="A0A1J9QD49"/>
<name>A0A1J9QD49_9EURO</name>
<gene>
    <name evidence="2" type="ORF">ACJ73_02617</name>
</gene>